<evidence type="ECO:0000256" key="14">
    <source>
        <dbReference type="ARBA" id="ARBA00051310"/>
    </source>
</evidence>
<keyword evidence="13" id="KW-0511">Multifunctional enzyme</keyword>
<evidence type="ECO:0000256" key="1">
    <source>
        <dbReference type="ARBA" id="ARBA00004305"/>
    </source>
</evidence>
<dbReference type="InterPro" id="IPR004821">
    <property type="entry name" value="Cyt_trans-like"/>
</dbReference>
<dbReference type="GO" id="GO:0005524">
    <property type="term" value="F:ATP binding"/>
    <property type="evidence" value="ECO:0007669"/>
    <property type="project" value="UniProtKB-KW"/>
</dbReference>
<evidence type="ECO:0000256" key="10">
    <source>
        <dbReference type="ARBA" id="ARBA00022777"/>
    </source>
</evidence>
<dbReference type="CDD" id="cd15489">
    <property type="entry name" value="PHD_SF"/>
    <property type="match status" value="1"/>
</dbReference>
<evidence type="ECO:0000256" key="20">
    <source>
        <dbReference type="ARBA" id="ARBA00066359"/>
    </source>
</evidence>
<evidence type="ECO:0000256" key="18">
    <source>
        <dbReference type="ARBA" id="ARBA00060696"/>
    </source>
</evidence>
<accession>A0A8J4XVC5</accession>
<evidence type="ECO:0000256" key="21">
    <source>
        <dbReference type="ARBA" id="ARBA00067394"/>
    </source>
</evidence>
<dbReference type="InterPro" id="IPR027417">
    <property type="entry name" value="P-loop_NTPase"/>
</dbReference>
<dbReference type="InterPro" id="IPR001977">
    <property type="entry name" value="Depp_CoAkinase"/>
</dbReference>
<dbReference type="SUPFAM" id="SSF57903">
    <property type="entry name" value="FYVE/PHD zinc finger"/>
    <property type="match status" value="1"/>
</dbReference>
<keyword evidence="11" id="KW-0067">ATP-binding</keyword>
<dbReference type="GO" id="GO:0015937">
    <property type="term" value="P:coenzyme A biosynthetic process"/>
    <property type="evidence" value="ECO:0007669"/>
    <property type="project" value="InterPro"/>
</dbReference>
<dbReference type="PROSITE" id="PS51219">
    <property type="entry name" value="DPCK"/>
    <property type="match status" value="1"/>
</dbReference>
<dbReference type="SUPFAM" id="SSF52374">
    <property type="entry name" value="Nucleotidylyl transferase"/>
    <property type="match status" value="1"/>
</dbReference>
<evidence type="ECO:0000256" key="11">
    <source>
        <dbReference type="ARBA" id="ARBA00022840"/>
    </source>
</evidence>
<evidence type="ECO:0000313" key="23">
    <source>
        <dbReference type="EMBL" id="KAG0715357.1"/>
    </source>
</evidence>
<evidence type="ECO:0000256" key="17">
    <source>
        <dbReference type="ARBA" id="ARBA00060565"/>
    </source>
</evidence>
<dbReference type="OrthoDB" id="330671at2759"/>
<dbReference type="EMBL" id="JACEEZ010019766">
    <property type="protein sequence ID" value="KAG0715357.1"/>
    <property type="molecule type" value="Genomic_DNA"/>
</dbReference>
<evidence type="ECO:0000256" key="9">
    <source>
        <dbReference type="ARBA" id="ARBA00022741"/>
    </source>
</evidence>
<evidence type="ECO:0000256" key="16">
    <source>
        <dbReference type="ARBA" id="ARBA00059677"/>
    </source>
</evidence>
<comment type="catalytic activity">
    <reaction evidence="15">
        <text>3'-dephospho-CoA + ATP = ADP + CoA + H(+)</text>
        <dbReference type="Rhea" id="RHEA:18245"/>
        <dbReference type="ChEBI" id="CHEBI:15378"/>
        <dbReference type="ChEBI" id="CHEBI:30616"/>
        <dbReference type="ChEBI" id="CHEBI:57287"/>
        <dbReference type="ChEBI" id="CHEBI:57328"/>
        <dbReference type="ChEBI" id="CHEBI:456216"/>
        <dbReference type="EC" id="2.7.1.24"/>
    </reaction>
    <physiologicalReaction direction="left-to-right" evidence="15">
        <dbReference type="Rhea" id="RHEA:18246"/>
    </physiologicalReaction>
</comment>
<keyword evidence="5" id="KW-0963">Cytoplasm</keyword>
<dbReference type="PANTHER" id="PTHR10695:SF46">
    <property type="entry name" value="BIFUNCTIONAL COENZYME A SYNTHASE-RELATED"/>
    <property type="match status" value="1"/>
</dbReference>
<evidence type="ECO:0000256" key="8">
    <source>
        <dbReference type="ARBA" id="ARBA00022695"/>
    </source>
</evidence>
<dbReference type="InterPro" id="IPR014729">
    <property type="entry name" value="Rossmann-like_a/b/a_fold"/>
</dbReference>
<gene>
    <name evidence="23" type="primary">Coasy</name>
    <name evidence="23" type="ORF">GWK47_012111</name>
</gene>
<dbReference type="PANTHER" id="PTHR10695">
    <property type="entry name" value="DEPHOSPHO-COA KINASE-RELATED"/>
    <property type="match status" value="1"/>
</dbReference>
<evidence type="ECO:0000256" key="7">
    <source>
        <dbReference type="ARBA" id="ARBA00022679"/>
    </source>
</evidence>
<dbReference type="CDD" id="cd02022">
    <property type="entry name" value="DPCK"/>
    <property type="match status" value="1"/>
</dbReference>
<dbReference type="InterPro" id="IPR011011">
    <property type="entry name" value="Znf_FYVE_PHD"/>
</dbReference>
<comment type="caution">
    <text evidence="23">The sequence shown here is derived from an EMBL/GenBank/DDBJ whole genome shotgun (WGS) entry which is preliminary data.</text>
</comment>
<dbReference type="FunFam" id="3.40.50.620:FF:000089">
    <property type="entry name" value="Bifunctional coenzyme A synthase"/>
    <property type="match status" value="1"/>
</dbReference>
<keyword evidence="6" id="KW-0597">Phosphoprotein</keyword>
<dbReference type="Gene3D" id="3.40.50.620">
    <property type="entry name" value="HUPs"/>
    <property type="match status" value="1"/>
</dbReference>
<reference evidence="23" key="1">
    <citation type="submission" date="2020-07" db="EMBL/GenBank/DDBJ databases">
        <title>The High-quality genome of the commercially important snow crab, Chionoecetes opilio.</title>
        <authorList>
            <person name="Jeong J.-H."/>
            <person name="Ryu S."/>
        </authorList>
    </citation>
    <scope>NUCLEOTIDE SEQUENCE</scope>
    <source>
        <strain evidence="23">MADBK_172401_WGS</strain>
        <tissue evidence="23">Digestive gland</tissue>
    </source>
</reference>
<keyword evidence="12" id="KW-0496">Mitochondrion</keyword>
<feature type="domain" description="Cytidyltransferase-like" evidence="22">
    <location>
        <begin position="279"/>
        <end position="423"/>
    </location>
</feature>
<dbReference type="GO" id="GO:0004595">
    <property type="term" value="F:pantetheine-phosphate adenylyltransferase activity"/>
    <property type="evidence" value="ECO:0007669"/>
    <property type="project" value="UniProtKB-EC"/>
</dbReference>
<dbReference type="Gene3D" id="3.30.40.10">
    <property type="entry name" value="Zinc/RING finger domain, C3HC4 (zinc finger)"/>
    <property type="match status" value="1"/>
</dbReference>
<comment type="function">
    <text evidence="16">Bifunctional enzyme that catalyzes the fourth and fifth sequential steps of CoA biosynthetic pathway. The fourth reaction is catalyzed by the phosphopantetheine adenylyltransferase, coded by the coaD domain; the fifth reaction is catalyzed by the dephospho-CoA kinase, coded by the coaE domain. May act as a point of CoA biosynthesis regulation.</text>
</comment>
<dbReference type="Pfam" id="PF01467">
    <property type="entry name" value="CTP_transf_like"/>
    <property type="match status" value="1"/>
</dbReference>
<dbReference type="HAMAP" id="MF_00376">
    <property type="entry name" value="Dephospho_CoA_kinase"/>
    <property type="match status" value="1"/>
</dbReference>
<organism evidence="23 24">
    <name type="scientific">Chionoecetes opilio</name>
    <name type="common">Atlantic snow crab</name>
    <name type="synonym">Cancer opilio</name>
    <dbReference type="NCBI Taxonomy" id="41210"/>
    <lineage>
        <taxon>Eukaryota</taxon>
        <taxon>Metazoa</taxon>
        <taxon>Ecdysozoa</taxon>
        <taxon>Arthropoda</taxon>
        <taxon>Crustacea</taxon>
        <taxon>Multicrustacea</taxon>
        <taxon>Malacostraca</taxon>
        <taxon>Eumalacostraca</taxon>
        <taxon>Eucarida</taxon>
        <taxon>Decapoda</taxon>
        <taxon>Pleocyemata</taxon>
        <taxon>Brachyura</taxon>
        <taxon>Eubrachyura</taxon>
        <taxon>Majoidea</taxon>
        <taxon>Majidae</taxon>
        <taxon>Chionoecetes</taxon>
    </lineage>
</organism>
<dbReference type="Pfam" id="PF01121">
    <property type="entry name" value="CoaE"/>
    <property type="match status" value="1"/>
</dbReference>
<dbReference type="EC" id="2.7.7.3" evidence="4"/>
<dbReference type="SUPFAM" id="SSF52540">
    <property type="entry name" value="P-loop containing nucleoside triphosphate hydrolases"/>
    <property type="match status" value="1"/>
</dbReference>
<evidence type="ECO:0000256" key="2">
    <source>
        <dbReference type="ARBA" id="ARBA00004496"/>
    </source>
</evidence>
<keyword evidence="9" id="KW-0547">Nucleotide-binding</keyword>
<evidence type="ECO:0000256" key="13">
    <source>
        <dbReference type="ARBA" id="ARBA00023268"/>
    </source>
</evidence>
<dbReference type="AlphaFoldDB" id="A0A8J4XVC5"/>
<evidence type="ECO:0000313" key="24">
    <source>
        <dbReference type="Proteomes" id="UP000770661"/>
    </source>
</evidence>
<comment type="pathway">
    <text evidence="17">Cofactor biosynthesis; coenzyme A biosynthesis; CoA from (R)-pantothenate: step 4/5.</text>
</comment>
<sequence>MVHECIACDRPVRARQQGIQCDGCDRWQHRTCGTGLTQADYRRAVQNAQSTDHHLHNKLEQCCRARVRASAGARRCLQVLVRSRVSRDVNKTSQGGLVHRSGRAALLCSLPPCLGAVMCAVTGLLVLTQPAGTIVASLPWVLRAASQHVTRMLYVHLDPLARTSLPPRPLTLYSHIITTIYARSPALCAGLEVRVLLAGFKACAATPPHTRQPVDVVLLAGAGQGGERLQEAVRRYSGCPAGGGEVVVLPEAQEGQGQEDGPASLPPGVPTDQVYRNVVLGGTFDRPHAGHLVLVSAALLRCRDRLVCGVADGPLLRRKTLAELIRPVQERLAGVTQLVGELDPSVRCEAVAIQEALGPTRWDPDMQMLVVSEETKGGVAAINRVREESGLCLLEGHVVSLVEDEGRESPEEETKASSSSVRMRLLGTFLRQPAPAGPARPYVIGLTGGSATGKSTLARQLAGLGAAVVDCDKLGHEAYLPGTACNKALVESFGSDIVGEDGHINRPALAARVFGSEAARQQLNGIVWPEIERLVRQRVARLAAQGTAVVVVDAALLLEAQWDTLCHQVWVCVLRREEAIRRITQRDNKSREQAERRLDSQMAPGEQVARANVVFCTEWADECTRRQVERAWDALTNHLSHNTPTPNNTTTTNKL</sequence>
<dbReference type="Proteomes" id="UP000770661">
    <property type="component" value="Unassembled WGS sequence"/>
</dbReference>
<dbReference type="EC" id="2.7.1.24" evidence="20"/>
<evidence type="ECO:0000256" key="12">
    <source>
        <dbReference type="ARBA" id="ARBA00023128"/>
    </source>
</evidence>
<evidence type="ECO:0000256" key="15">
    <source>
        <dbReference type="ARBA" id="ARBA00051912"/>
    </source>
</evidence>
<dbReference type="InterPro" id="IPR013083">
    <property type="entry name" value="Znf_RING/FYVE/PHD"/>
</dbReference>
<keyword evidence="10" id="KW-0418">Kinase</keyword>
<dbReference type="Gene3D" id="3.40.50.300">
    <property type="entry name" value="P-loop containing nucleotide triphosphate hydrolases"/>
    <property type="match status" value="1"/>
</dbReference>
<protein>
    <recommendedName>
        <fullName evidence="21">Bifunctional coenzyme A synthase</fullName>
        <ecNumber evidence="20">2.7.1.24</ecNumber>
        <ecNumber evidence="4">2.7.7.3</ecNumber>
    </recommendedName>
</protein>
<comment type="subunit">
    <text evidence="3">Monomer.</text>
</comment>
<evidence type="ECO:0000256" key="5">
    <source>
        <dbReference type="ARBA" id="ARBA00022490"/>
    </source>
</evidence>
<dbReference type="GO" id="GO:0004140">
    <property type="term" value="F:dephospho-CoA kinase activity"/>
    <property type="evidence" value="ECO:0007669"/>
    <property type="project" value="UniProtKB-EC"/>
</dbReference>
<keyword evidence="7" id="KW-0808">Transferase</keyword>
<evidence type="ECO:0000256" key="4">
    <source>
        <dbReference type="ARBA" id="ARBA00012392"/>
    </source>
</evidence>
<evidence type="ECO:0000256" key="19">
    <source>
        <dbReference type="ARBA" id="ARBA00061673"/>
    </source>
</evidence>
<dbReference type="NCBIfam" id="TIGR00152">
    <property type="entry name" value="dephospho-CoA kinase"/>
    <property type="match status" value="1"/>
</dbReference>
<dbReference type="GO" id="GO:0005759">
    <property type="term" value="C:mitochondrial matrix"/>
    <property type="evidence" value="ECO:0007669"/>
    <property type="project" value="UniProtKB-SubCell"/>
</dbReference>
<proteinExistence type="inferred from homology"/>
<evidence type="ECO:0000259" key="22">
    <source>
        <dbReference type="Pfam" id="PF01467"/>
    </source>
</evidence>
<comment type="subcellular location">
    <subcellularLocation>
        <location evidence="2">Cytoplasm</location>
    </subcellularLocation>
    <subcellularLocation>
        <location evidence="1">Mitochondrion matrix</location>
    </subcellularLocation>
</comment>
<comment type="pathway">
    <text evidence="18">Cofactor biosynthesis; coenzyme A biosynthesis; CoA from (R)-pantothenate: step 5/5.</text>
</comment>
<evidence type="ECO:0000256" key="6">
    <source>
        <dbReference type="ARBA" id="ARBA00022553"/>
    </source>
</evidence>
<dbReference type="FunFam" id="3.40.50.300:FF:000899">
    <property type="entry name" value="Bifunctional coenzyme A synthase"/>
    <property type="match status" value="1"/>
</dbReference>
<evidence type="ECO:0000256" key="3">
    <source>
        <dbReference type="ARBA" id="ARBA00011245"/>
    </source>
</evidence>
<comment type="similarity">
    <text evidence="19">In the central section; belongs to the eukaryotic CoaD family.</text>
</comment>
<name>A0A8J4XVC5_CHIOP</name>
<comment type="catalytic activity">
    <reaction evidence="14">
        <text>(R)-4'-phosphopantetheine + ATP + H(+) = 3'-dephospho-CoA + diphosphate</text>
        <dbReference type="Rhea" id="RHEA:19801"/>
        <dbReference type="ChEBI" id="CHEBI:15378"/>
        <dbReference type="ChEBI" id="CHEBI:30616"/>
        <dbReference type="ChEBI" id="CHEBI:33019"/>
        <dbReference type="ChEBI" id="CHEBI:57328"/>
        <dbReference type="ChEBI" id="CHEBI:61723"/>
        <dbReference type="EC" id="2.7.7.3"/>
    </reaction>
    <physiologicalReaction direction="left-to-right" evidence="14">
        <dbReference type="Rhea" id="RHEA:19802"/>
    </physiologicalReaction>
</comment>
<keyword evidence="24" id="KW-1185">Reference proteome</keyword>
<keyword evidence="8" id="KW-0548">Nucleotidyltransferase</keyword>